<name>A0A375HWS6_9BURK</name>
<reference evidence="2" key="1">
    <citation type="submission" date="2018-01" db="EMBL/GenBank/DDBJ databases">
        <authorList>
            <person name="Clerissi C."/>
        </authorList>
    </citation>
    <scope>NUCLEOTIDE SEQUENCE</scope>
    <source>
        <strain evidence="2">Cupriavidus taiwanensis STM 3521</strain>
    </source>
</reference>
<accession>A0A375HWS6</accession>
<organism evidence="2">
    <name type="scientific">Cupriavidus taiwanensis</name>
    <dbReference type="NCBI Taxonomy" id="164546"/>
    <lineage>
        <taxon>Bacteria</taxon>
        <taxon>Pseudomonadati</taxon>
        <taxon>Pseudomonadota</taxon>
        <taxon>Betaproteobacteria</taxon>
        <taxon>Burkholderiales</taxon>
        <taxon>Burkholderiaceae</taxon>
        <taxon>Cupriavidus</taxon>
    </lineage>
</organism>
<evidence type="ECO:0000256" key="1">
    <source>
        <dbReference type="SAM" id="MobiDB-lite"/>
    </source>
</evidence>
<comment type="caution">
    <text evidence="2">The sequence shown here is derived from an EMBL/GenBank/DDBJ whole genome shotgun (WGS) entry which is preliminary data.</text>
</comment>
<dbReference type="AlphaFoldDB" id="A0A375HWS6"/>
<protein>
    <submittedName>
        <fullName evidence="2">Uncharacterized protein</fullName>
    </submittedName>
</protein>
<dbReference type="EMBL" id="OFSP01000068">
    <property type="protein sequence ID" value="SOY76788.1"/>
    <property type="molecule type" value="Genomic_DNA"/>
</dbReference>
<gene>
    <name evidence="2" type="ORF">CBM2589_P350020</name>
</gene>
<feature type="region of interest" description="Disordered" evidence="1">
    <location>
        <begin position="1"/>
        <end position="20"/>
    </location>
</feature>
<proteinExistence type="predicted"/>
<sequence length="142" mass="15476">MVKRVEQHRLLHQNRQPVDPHPEVHRLAMQEYLQPAVEPEHGILPSIWTIIVSPGRSAWLRSSSTPLGNRTSNATAIQAEVGSTDVASEIDSTATNAKGRFSVIVLVCVCCTGAPGPLAADRPQPVLACWRCRIACDPCCCR</sequence>
<evidence type="ECO:0000313" key="2">
    <source>
        <dbReference type="EMBL" id="SOY76788.1"/>
    </source>
</evidence>
<dbReference type="Proteomes" id="UP000256297">
    <property type="component" value="Plasmid CBM2589_p"/>
</dbReference>